<keyword evidence="8" id="KW-1185">Reference proteome</keyword>
<evidence type="ECO:0000256" key="1">
    <source>
        <dbReference type="ARBA" id="ARBA00010982"/>
    </source>
</evidence>
<comment type="similarity">
    <text evidence="1 4">Belongs to the thiolase-like superfamily. Thiolase family.</text>
</comment>
<dbReference type="SUPFAM" id="SSF53901">
    <property type="entry name" value="Thiolase-like"/>
    <property type="match status" value="2"/>
</dbReference>
<dbReference type="GO" id="GO:0003988">
    <property type="term" value="F:acetyl-CoA C-acyltransferase activity"/>
    <property type="evidence" value="ECO:0007669"/>
    <property type="project" value="UniProtKB-ARBA"/>
</dbReference>
<dbReference type="InterPro" id="IPR020613">
    <property type="entry name" value="Thiolase_CS"/>
</dbReference>
<gene>
    <name evidence="7" type="primary">yhfS</name>
    <name evidence="7" type="ORF">LAL4801_05074</name>
</gene>
<feature type="domain" description="Thiolase N-terminal" evidence="5">
    <location>
        <begin position="8"/>
        <end position="250"/>
    </location>
</feature>
<keyword evidence="2 4" id="KW-0808">Transferase</keyword>
<evidence type="ECO:0000259" key="6">
    <source>
        <dbReference type="Pfam" id="PF02803"/>
    </source>
</evidence>
<protein>
    <submittedName>
        <fullName evidence="7">Putative acetyl-CoA C-acetyltransferase YhfS</fullName>
        <ecNumber evidence="7">2.3.1.-</ecNumber>
    </submittedName>
</protein>
<dbReference type="InterPro" id="IPR016039">
    <property type="entry name" value="Thiolase-like"/>
</dbReference>
<dbReference type="Pfam" id="PF00108">
    <property type="entry name" value="Thiolase_N"/>
    <property type="match status" value="1"/>
</dbReference>
<evidence type="ECO:0000259" key="5">
    <source>
        <dbReference type="Pfam" id="PF00108"/>
    </source>
</evidence>
<dbReference type="InterPro" id="IPR020617">
    <property type="entry name" value="Thiolase_C"/>
</dbReference>
<dbReference type="PIRSF" id="PIRSF000429">
    <property type="entry name" value="Ac-CoA_Ac_transf"/>
    <property type="match status" value="1"/>
</dbReference>
<evidence type="ECO:0000256" key="2">
    <source>
        <dbReference type="ARBA" id="ARBA00022679"/>
    </source>
</evidence>
<dbReference type="Gene3D" id="3.40.47.10">
    <property type="match status" value="1"/>
</dbReference>
<dbReference type="CDD" id="cd00751">
    <property type="entry name" value="thiolase"/>
    <property type="match status" value="1"/>
</dbReference>
<dbReference type="EMBL" id="CXST01000003">
    <property type="protein sequence ID" value="CTQ46615.1"/>
    <property type="molecule type" value="Genomic_DNA"/>
</dbReference>
<dbReference type="InterPro" id="IPR020616">
    <property type="entry name" value="Thiolase_N"/>
</dbReference>
<accession>A0A0M6Y947</accession>
<dbReference type="EC" id="2.3.1.-" evidence="7"/>
<dbReference type="STRING" id="187304.B0E33_11535"/>
<sequence length="399" mass="40732">MTQTRKAVIAAARRTAVCPRGGALALLQADELAAPVLAQLVVDAGVEPEEVDCVFLGNALYGGGNPARLAALRAGLPQTVPALTIDTQCCSGLDAIVMGARLIEAGAADIVLAGGAESFSRSPIRMTRPVDPASPPVAYDRPAFAPAPFGDPDLADAAARLAAETGTSREDQAVFAVTSHDKARSARDYLRGRLVNAGGRFPKEDGFTRHLSLKTALRAPLLNGDHETGLSAATIACEADGAAAVLLMSEGAFQERFHLNSNESRKTGLKILASQSAGGNPAEPALVPIEVAKAMFAELGMEATDLAVTELMEAYAVQAMVTAAHLGLASEGLNRMGGALARGHPIGASGAILAVHLFDLLTRKEAPAEGARNVGMALIAAAGGLGSGIVVSPAVRKGG</sequence>
<name>A0A0M6Y947_9HYPH</name>
<dbReference type="PANTHER" id="PTHR18919:SF107">
    <property type="entry name" value="ACETYL-COA ACETYLTRANSFERASE, CYTOSOLIC"/>
    <property type="match status" value="1"/>
</dbReference>
<dbReference type="OrthoDB" id="7838428at2"/>
<feature type="domain" description="Thiolase C-terminal" evidence="6">
    <location>
        <begin position="270"/>
        <end position="391"/>
    </location>
</feature>
<evidence type="ECO:0000313" key="7">
    <source>
        <dbReference type="EMBL" id="CTQ46615.1"/>
    </source>
</evidence>
<dbReference type="AlphaFoldDB" id="A0A0M6Y947"/>
<dbReference type="RefSeq" id="WP_055660428.1">
    <property type="nucleotide sequence ID" value="NZ_CXST01000003.1"/>
</dbReference>
<dbReference type="PROSITE" id="PS00737">
    <property type="entry name" value="THIOLASE_2"/>
    <property type="match status" value="1"/>
</dbReference>
<keyword evidence="3 4" id="KW-0012">Acyltransferase</keyword>
<evidence type="ECO:0000256" key="4">
    <source>
        <dbReference type="RuleBase" id="RU003557"/>
    </source>
</evidence>
<reference evidence="8" key="1">
    <citation type="submission" date="2015-07" db="EMBL/GenBank/DDBJ databases">
        <authorList>
            <person name="Rodrigo-Torres Lidia"/>
            <person name="Arahal R.David."/>
        </authorList>
    </citation>
    <scope>NUCLEOTIDE SEQUENCE [LARGE SCALE GENOMIC DNA]</scope>
    <source>
        <strain evidence="8">CECT 4801</strain>
    </source>
</reference>
<proteinExistence type="inferred from homology"/>
<evidence type="ECO:0000256" key="3">
    <source>
        <dbReference type="ARBA" id="ARBA00023315"/>
    </source>
</evidence>
<evidence type="ECO:0000313" key="8">
    <source>
        <dbReference type="Proteomes" id="UP000048926"/>
    </source>
</evidence>
<dbReference type="InterPro" id="IPR002155">
    <property type="entry name" value="Thiolase"/>
</dbReference>
<dbReference type="Proteomes" id="UP000048926">
    <property type="component" value="Unassembled WGS sequence"/>
</dbReference>
<dbReference type="PANTHER" id="PTHR18919">
    <property type="entry name" value="ACETYL-COA C-ACYLTRANSFERASE"/>
    <property type="match status" value="1"/>
</dbReference>
<dbReference type="Pfam" id="PF02803">
    <property type="entry name" value="Thiolase_C"/>
    <property type="match status" value="1"/>
</dbReference>
<organism evidence="7 8">
    <name type="scientific">Roseibium aggregatum</name>
    <dbReference type="NCBI Taxonomy" id="187304"/>
    <lineage>
        <taxon>Bacteria</taxon>
        <taxon>Pseudomonadati</taxon>
        <taxon>Pseudomonadota</taxon>
        <taxon>Alphaproteobacteria</taxon>
        <taxon>Hyphomicrobiales</taxon>
        <taxon>Stappiaceae</taxon>
        <taxon>Roseibium</taxon>
    </lineage>
</organism>